<keyword evidence="3" id="KW-1185">Reference proteome</keyword>
<dbReference type="InterPro" id="IPR006640">
    <property type="entry name" value="SprT-like_domain"/>
</dbReference>
<dbReference type="RefSeq" id="WP_259506926.1">
    <property type="nucleotide sequence ID" value="NZ_JANLCM010000001.1"/>
</dbReference>
<dbReference type="Pfam" id="PF10263">
    <property type="entry name" value="SprT-like"/>
    <property type="match status" value="1"/>
</dbReference>
<accession>A0ABT2GPQ7</accession>
<gene>
    <name evidence="2" type="ORF">N1027_08485</name>
</gene>
<dbReference type="Gene3D" id="3.30.2010.10">
    <property type="entry name" value="Metalloproteases ('zincins'), catalytic domain"/>
    <property type="match status" value="1"/>
</dbReference>
<dbReference type="SMART" id="SM00731">
    <property type="entry name" value="SprT"/>
    <property type="match status" value="1"/>
</dbReference>
<proteinExistence type="predicted"/>
<feature type="domain" description="SprT-like" evidence="1">
    <location>
        <begin position="2"/>
        <end position="141"/>
    </location>
</feature>
<protein>
    <submittedName>
        <fullName evidence="2">SprT-like domain-containing protein</fullName>
    </submittedName>
</protein>
<name>A0ABT2GPQ7_9MICO</name>
<evidence type="ECO:0000313" key="2">
    <source>
        <dbReference type="EMBL" id="MCS5718173.1"/>
    </source>
</evidence>
<organism evidence="2 3">
    <name type="scientific">Herbiconiux aconitum</name>
    <dbReference type="NCBI Taxonomy" id="2970913"/>
    <lineage>
        <taxon>Bacteria</taxon>
        <taxon>Bacillati</taxon>
        <taxon>Actinomycetota</taxon>
        <taxon>Actinomycetes</taxon>
        <taxon>Micrococcales</taxon>
        <taxon>Microbacteriaceae</taxon>
        <taxon>Herbiconiux</taxon>
    </lineage>
</organism>
<dbReference type="EMBL" id="JANLCM010000001">
    <property type="protein sequence ID" value="MCS5718173.1"/>
    <property type="molecule type" value="Genomic_DNA"/>
</dbReference>
<evidence type="ECO:0000313" key="3">
    <source>
        <dbReference type="Proteomes" id="UP001165584"/>
    </source>
</evidence>
<comment type="caution">
    <text evidence="2">The sequence shown here is derived from an EMBL/GenBank/DDBJ whole genome shotgun (WGS) entry which is preliminary data.</text>
</comment>
<sequence>MADLLRVTTWANALIALHLDARVWSFGFDNAKTRAGQCNYTAHRITVSRYLAARYEDDEIHQILLHEVAHALAGSSAAHGPRWVELARSIGYEGSRLHDGTRADELAPWVGRCPAGHEFYRHRRPSSRLSCSLCARGFSSAHLITWTRRDVAGVRRSAVRTAQRSA</sequence>
<reference evidence="2" key="1">
    <citation type="submission" date="2022-08" db="EMBL/GenBank/DDBJ databases">
        <authorList>
            <person name="Deng Y."/>
            <person name="Han X.-F."/>
            <person name="Zhang Y.-Q."/>
        </authorList>
    </citation>
    <scope>NUCLEOTIDE SEQUENCE</scope>
    <source>
        <strain evidence="2">CPCC 205763</strain>
    </source>
</reference>
<dbReference type="Proteomes" id="UP001165584">
    <property type="component" value="Unassembled WGS sequence"/>
</dbReference>
<evidence type="ECO:0000259" key="1">
    <source>
        <dbReference type="SMART" id="SM00731"/>
    </source>
</evidence>